<dbReference type="Gene3D" id="3.30.870.10">
    <property type="entry name" value="Endonuclease Chain A"/>
    <property type="match status" value="2"/>
</dbReference>
<gene>
    <name evidence="2" type="ORF">D0Z08_02355</name>
</gene>
<comment type="caution">
    <text evidence="2">The sequence shown here is derived from an EMBL/GenBank/DDBJ whole genome shotgun (WGS) entry which is preliminary data.</text>
</comment>
<reference evidence="2 3" key="1">
    <citation type="submission" date="2018-09" db="EMBL/GenBank/DDBJ databases">
        <title>Genome sequencing of Nocardioides immobilis CCTCC AB 2017083 for comparison to Nocardioides silvaticus.</title>
        <authorList>
            <person name="Li C."/>
            <person name="Wang G."/>
        </authorList>
    </citation>
    <scope>NUCLEOTIDE SEQUENCE [LARGE SCALE GENOMIC DNA]</scope>
    <source>
        <strain evidence="2 3">CCTCC AB 2017083</strain>
    </source>
</reference>
<feature type="domain" description="Phospholipase D-like" evidence="1">
    <location>
        <begin position="368"/>
        <end position="497"/>
    </location>
</feature>
<accession>A0A417Y7P4</accession>
<feature type="domain" description="Phospholipase D-like" evidence="1">
    <location>
        <begin position="131"/>
        <end position="303"/>
    </location>
</feature>
<evidence type="ECO:0000313" key="2">
    <source>
        <dbReference type="EMBL" id="RHW28713.1"/>
    </source>
</evidence>
<name>A0A417Y7P4_9ACTN</name>
<sequence length="505" mass="56496">MPGRRHQMDGRLLVVLAPLRHVSQPSRGGSSASPADRLFAARAENSSKRPVRRIQRTSMPHMRRAAALLVILPALTLAPWSASGYEPSGGVTFNVPNPWGSSAENTRIVRKVEEAFRHVRRTRRDPHPVILVTGYLFDRDVSANALINACRRGVSVRVIINRKVASRPLRKLVTALNADNVRDGDRDGIADNDPRAGRCNRALPAQHDGLRQRGEGIPLMTARQTRRSLRRPTGQQVTWGADGSYVLKCSGSCRGASDANMHSKIYAMSSSGSANNVVMVSSSNLNGGGAKLGWNDLVVMKGRPKTFDFLVQVHRLMTAQKRAGPDLLELTDGPYTTRIFPIVGGKDRDPLLQDLRKIRCSSDLGRTSLHIQQFWWNGHRGNYLWDKIRNLARDGCKVKIIIGAVDRGLGRRMRDARRAGLIEFWDSRIDTDMDGYVNTRTHMKAVAVRGTYGTNRRYHGVWTGTANWSNGSLTRGDENTLNVRSARLWRRYVRYFTTVRNHSTR</sequence>
<protein>
    <recommendedName>
        <fullName evidence="1">Phospholipase D-like domain-containing protein</fullName>
    </recommendedName>
</protein>
<dbReference type="SUPFAM" id="SSF56024">
    <property type="entry name" value="Phospholipase D/nuclease"/>
    <property type="match status" value="2"/>
</dbReference>
<keyword evidence="3" id="KW-1185">Reference proteome</keyword>
<dbReference type="OrthoDB" id="3740959at2"/>
<evidence type="ECO:0000259" key="1">
    <source>
        <dbReference type="Pfam" id="PF13091"/>
    </source>
</evidence>
<dbReference type="EMBL" id="QXGH01000009">
    <property type="protein sequence ID" value="RHW28713.1"/>
    <property type="molecule type" value="Genomic_DNA"/>
</dbReference>
<proteinExistence type="predicted"/>
<dbReference type="Pfam" id="PF13091">
    <property type="entry name" value="PLDc_2"/>
    <property type="match status" value="2"/>
</dbReference>
<organism evidence="2 3">
    <name type="scientific">Nocardioides immobilis</name>
    <dbReference type="NCBI Taxonomy" id="2049295"/>
    <lineage>
        <taxon>Bacteria</taxon>
        <taxon>Bacillati</taxon>
        <taxon>Actinomycetota</taxon>
        <taxon>Actinomycetes</taxon>
        <taxon>Propionibacteriales</taxon>
        <taxon>Nocardioidaceae</taxon>
        <taxon>Nocardioides</taxon>
    </lineage>
</organism>
<dbReference type="InterPro" id="IPR025202">
    <property type="entry name" value="PLD-like_dom"/>
</dbReference>
<dbReference type="AlphaFoldDB" id="A0A417Y7P4"/>
<dbReference type="Proteomes" id="UP000283644">
    <property type="component" value="Unassembled WGS sequence"/>
</dbReference>
<evidence type="ECO:0000313" key="3">
    <source>
        <dbReference type="Proteomes" id="UP000283644"/>
    </source>
</evidence>